<dbReference type="AlphaFoldDB" id="A0A8T4GIQ8"/>
<gene>
    <name evidence="1" type="ORF">J2751_002620</name>
</gene>
<dbReference type="EMBL" id="JAGGKQ010000024">
    <property type="protein sequence ID" value="MBP1923577.1"/>
    <property type="molecule type" value="Genomic_DNA"/>
</dbReference>
<organism evidence="1 2">
    <name type="scientific">Halorubrum alkaliphilum</name>
    <dbReference type="NCBI Taxonomy" id="261290"/>
    <lineage>
        <taxon>Archaea</taxon>
        <taxon>Methanobacteriati</taxon>
        <taxon>Methanobacteriota</taxon>
        <taxon>Stenosarchaea group</taxon>
        <taxon>Halobacteria</taxon>
        <taxon>Halobacteriales</taxon>
        <taxon>Haloferacaceae</taxon>
        <taxon>Halorubrum</taxon>
    </lineage>
</organism>
<reference evidence="1" key="1">
    <citation type="submission" date="2021-03" db="EMBL/GenBank/DDBJ databases">
        <title>Genomic Encyclopedia of Type Strains, Phase IV (KMG-IV): sequencing the most valuable type-strain genomes for metagenomic binning, comparative biology and taxonomic classification.</title>
        <authorList>
            <person name="Goeker M."/>
        </authorList>
    </citation>
    <scope>NUCLEOTIDE SEQUENCE</scope>
    <source>
        <strain evidence="1">DSM 23564</strain>
    </source>
</reference>
<comment type="caution">
    <text evidence="1">The sequence shown here is derived from an EMBL/GenBank/DDBJ whole genome shotgun (WGS) entry which is preliminary data.</text>
</comment>
<proteinExistence type="predicted"/>
<dbReference type="Proteomes" id="UP000823588">
    <property type="component" value="Unassembled WGS sequence"/>
</dbReference>
<protein>
    <submittedName>
        <fullName evidence="1">Uncharacterized protein</fullName>
    </submittedName>
</protein>
<accession>A0A8T4GIQ8</accession>
<keyword evidence="2" id="KW-1185">Reference proteome</keyword>
<evidence type="ECO:0000313" key="1">
    <source>
        <dbReference type="EMBL" id="MBP1923577.1"/>
    </source>
</evidence>
<evidence type="ECO:0000313" key="2">
    <source>
        <dbReference type="Proteomes" id="UP000823588"/>
    </source>
</evidence>
<sequence>MARNDARTKTTEVHAHELDGEMIVGSSDGDLPLEGYDAVREAADELEEYDDEELIATVTHTSTDVISVTLEED</sequence>
<dbReference type="RefSeq" id="WP_209486542.1">
    <property type="nucleotide sequence ID" value="NZ_JAGGKQ010000024.1"/>
</dbReference>
<name>A0A8T4GIQ8_9EURY</name>